<dbReference type="RefSeq" id="WP_166131422.1">
    <property type="nucleotide sequence ID" value="NZ_JAANOQ010000011.1"/>
</dbReference>
<keyword evidence="2" id="KW-1185">Reference proteome</keyword>
<reference evidence="1 2" key="1">
    <citation type="submission" date="2020-08" db="EMBL/GenBank/DDBJ databases">
        <title>Description of novel Flavobacterium F-408 isolate.</title>
        <authorList>
            <person name="Saticioglu I.B."/>
            <person name="Duman M."/>
            <person name="Altun S."/>
        </authorList>
    </citation>
    <scope>NUCLEOTIDE SEQUENCE [LARGE SCALE GENOMIC DNA]</scope>
    <source>
        <strain evidence="1 2">F-408</strain>
    </source>
</reference>
<evidence type="ECO:0000313" key="2">
    <source>
        <dbReference type="Proteomes" id="UP000605990"/>
    </source>
</evidence>
<name>A0ABR7IZQ4_9FLAO</name>
<evidence type="ECO:0000313" key="1">
    <source>
        <dbReference type="EMBL" id="MBC5835258.1"/>
    </source>
</evidence>
<dbReference type="Proteomes" id="UP000605990">
    <property type="component" value="Unassembled WGS sequence"/>
</dbReference>
<dbReference type="EMBL" id="JACRUN010000005">
    <property type="protein sequence ID" value="MBC5835258.1"/>
    <property type="molecule type" value="Genomic_DNA"/>
</dbReference>
<protein>
    <submittedName>
        <fullName evidence="1">Uncharacterized protein</fullName>
    </submittedName>
</protein>
<sequence>MRKYKFIIGSIVVLLLIFYIINRDVNDTMSQIDISQKNFDKDDSLILKKEILNKLKVETVIKSKKRNALKLYKYNNKYNFYFTKIDLKNDISLDEIISFNNESTSQDVIISHCQLQSNKYYDIQFRNENLSSVSKIFFSLSGDEKQLKKIVHTKNFISYSLPLTTMSLQYENINNPTDVFVEASGSNFLFKKKVPFIVSFYKKEKSIYLLLLTPIEKETKMNSNFLEKIIKY</sequence>
<gene>
    <name evidence="1" type="ORF">H8R27_10200</name>
</gene>
<accession>A0ABR7IZQ4</accession>
<comment type="caution">
    <text evidence="1">The sequence shown here is derived from an EMBL/GenBank/DDBJ whole genome shotgun (WGS) entry which is preliminary data.</text>
</comment>
<organism evidence="1 2">
    <name type="scientific">Flavobacterium bernardetii</name>
    <dbReference type="NCBI Taxonomy" id="2813823"/>
    <lineage>
        <taxon>Bacteria</taxon>
        <taxon>Pseudomonadati</taxon>
        <taxon>Bacteroidota</taxon>
        <taxon>Flavobacteriia</taxon>
        <taxon>Flavobacteriales</taxon>
        <taxon>Flavobacteriaceae</taxon>
        <taxon>Flavobacterium</taxon>
    </lineage>
</organism>
<proteinExistence type="predicted"/>